<reference evidence="1" key="1">
    <citation type="submission" date="2005-05" db="EMBL/GenBank/DDBJ databases">
        <authorList>
            <person name="Foissac X."/>
        </authorList>
    </citation>
    <scope>NUCLEOTIDE SEQUENCE</scope>
    <source>
        <strain evidence="1">GII3</strain>
        <plasmid evidence="1">pSci3</plasmid>
    </source>
</reference>
<geneLocation type="plasmid" evidence="1">
    <name>pSci3</name>
</geneLocation>
<gene>
    <name evidence="1" type="primary">pB</name>
</gene>
<keyword evidence="1" id="KW-0614">Plasmid</keyword>
<evidence type="ECO:0000313" key="1">
    <source>
        <dbReference type="EMBL" id="CAI94244.1"/>
    </source>
</evidence>
<dbReference type="RefSeq" id="WP_011310444.1">
    <property type="nucleotide sequence ID" value="NC_007389.1"/>
</dbReference>
<proteinExistence type="predicted"/>
<dbReference type="EMBL" id="AJ969071">
    <property type="protein sequence ID" value="CAI94244.1"/>
    <property type="molecule type" value="Genomic_DNA"/>
</dbReference>
<accession>Q3ZVN7</accession>
<organism evidence="1">
    <name type="scientific">Spiroplasma citri</name>
    <dbReference type="NCBI Taxonomy" id="2133"/>
    <lineage>
        <taxon>Bacteria</taxon>
        <taxon>Bacillati</taxon>
        <taxon>Mycoplasmatota</taxon>
        <taxon>Mollicutes</taxon>
        <taxon>Entomoplasmatales</taxon>
        <taxon>Spiroplasmataceae</taxon>
        <taxon>Spiroplasma</taxon>
    </lineage>
</organism>
<reference evidence="1" key="2">
    <citation type="journal article" date="2006" name="Microbiology (Mosc.)">
        <title>Absence of plasmids encoding adhesion-related proteins innon-insect-transmissible strains of Spiroplasma citri.</title>
        <authorList>
            <person name="Berho N."/>
            <person name="Duret S."/>
            <person name="Renaudin J."/>
        </authorList>
    </citation>
    <scope>NUCLEOTIDE SEQUENCE</scope>
    <source>
        <strain evidence="1">GII3</strain>
        <plasmid evidence="1">pSci3</plasmid>
    </source>
</reference>
<protein>
    <submittedName>
        <fullName evidence="1">Uncharacterized protein</fullName>
    </submittedName>
</protein>
<sequence length="172" mass="20401">MKKINETIKSKIISILNKNDISIKDFDNFWEKTKTLVNIKNKLRGANSAVEEWERKKSNPIKYYGTFGFNSLNEASSYQMKYIELWNMLDNEYWVLLNNNSKKAKTWDNMRNLIDEIMDTFNNPNFWDKDTINHRLAFLDVDLQKCLNCSFTIQKIDDEWFTVNTGDNNCGK</sequence>
<dbReference type="AlphaFoldDB" id="Q3ZVN7"/>
<name>Q3ZVN7_SPICI</name>